<organism evidence="1 2">
    <name type="scientific">Candidatus Methylocalor cossyra</name>
    <dbReference type="NCBI Taxonomy" id="3108543"/>
    <lineage>
        <taxon>Bacteria</taxon>
        <taxon>Pseudomonadati</taxon>
        <taxon>Pseudomonadota</taxon>
        <taxon>Gammaproteobacteria</taxon>
        <taxon>Methylococcales</taxon>
        <taxon>Methylococcaceae</taxon>
        <taxon>Candidatus Methylocalor</taxon>
    </lineage>
</organism>
<name>A0ABM9NMB7_9GAMM</name>
<keyword evidence="2" id="KW-1185">Reference proteome</keyword>
<accession>A0ABM9NMB7</accession>
<protein>
    <submittedName>
        <fullName evidence="1">Uncharacterized protein</fullName>
    </submittedName>
</protein>
<dbReference type="Proteomes" id="UP001497493">
    <property type="component" value="Chromosome"/>
</dbReference>
<reference evidence="1 2" key="1">
    <citation type="submission" date="2024-04" db="EMBL/GenBank/DDBJ databases">
        <authorList>
            <person name="Cremers G."/>
        </authorList>
    </citation>
    <scope>NUCLEOTIDE SEQUENCE [LARGE SCALE GENOMIC DNA]</scope>
    <source>
        <strain evidence="1">MeCH1-AG</strain>
    </source>
</reference>
<evidence type="ECO:0000313" key="2">
    <source>
        <dbReference type="Proteomes" id="UP001497493"/>
    </source>
</evidence>
<dbReference type="EMBL" id="OZ026884">
    <property type="protein sequence ID" value="CAL1241799.1"/>
    <property type="molecule type" value="Genomic_DNA"/>
</dbReference>
<proteinExistence type="predicted"/>
<evidence type="ECO:0000313" key="1">
    <source>
        <dbReference type="EMBL" id="CAL1241799.1"/>
    </source>
</evidence>
<gene>
    <name evidence="1" type="ORF">MECH1_V1_3023</name>
</gene>
<sequence>MAGYTGFRWSGQLRMFNQFFWDGAAPFAAAPDDRSRQLAPNFTVSARLMAADSTGYPLSQKDH</sequence>